<reference evidence="6" key="1">
    <citation type="submission" date="2025-08" db="UniProtKB">
        <authorList>
            <consortium name="Ensembl"/>
        </authorList>
    </citation>
    <scope>IDENTIFICATION</scope>
</reference>
<dbReference type="AlphaFoldDB" id="A0A8D0EET2"/>
<dbReference type="GeneTree" id="ENSGT00520000062027"/>
<proteinExistence type="predicted"/>
<dbReference type="PANTHER" id="PTHR37344">
    <property type="entry name" value="SMALL INTEGRAL MEMBRANE PROTEIN 5"/>
    <property type="match status" value="1"/>
</dbReference>
<evidence type="ECO:0000256" key="3">
    <source>
        <dbReference type="ARBA" id="ARBA00022989"/>
    </source>
</evidence>
<keyword evidence="3 5" id="KW-1133">Transmembrane helix</keyword>
<dbReference type="PANTHER" id="PTHR37344:SF1">
    <property type="entry name" value="SMALL INTEGRAL MEMBRANE PROTEIN 5"/>
    <property type="match status" value="1"/>
</dbReference>
<keyword evidence="7" id="KW-1185">Reference proteome</keyword>
<name>A0A8D0EET2_SALMN</name>
<dbReference type="Pfam" id="PF15831">
    <property type="entry name" value="SMIM5_18_22"/>
    <property type="match status" value="1"/>
</dbReference>
<dbReference type="InterPro" id="IPR031671">
    <property type="entry name" value="SMIM5/18/22"/>
</dbReference>
<protein>
    <submittedName>
        <fullName evidence="6">Small integral membrane protein 5</fullName>
    </submittedName>
</protein>
<dbReference type="OMA" id="HCCCCGK"/>
<evidence type="ECO:0000256" key="1">
    <source>
        <dbReference type="ARBA" id="ARBA00004167"/>
    </source>
</evidence>
<dbReference type="GO" id="GO:0016020">
    <property type="term" value="C:membrane"/>
    <property type="evidence" value="ECO:0007669"/>
    <property type="project" value="UniProtKB-SubCell"/>
</dbReference>
<organism evidence="6 7">
    <name type="scientific">Salvator merianae</name>
    <name type="common">Argentine black and white tegu</name>
    <name type="synonym">Tupinambis merianae</name>
    <dbReference type="NCBI Taxonomy" id="96440"/>
    <lineage>
        <taxon>Eukaryota</taxon>
        <taxon>Metazoa</taxon>
        <taxon>Chordata</taxon>
        <taxon>Craniata</taxon>
        <taxon>Vertebrata</taxon>
        <taxon>Euteleostomi</taxon>
        <taxon>Lepidosauria</taxon>
        <taxon>Squamata</taxon>
        <taxon>Bifurcata</taxon>
        <taxon>Unidentata</taxon>
        <taxon>Episquamata</taxon>
        <taxon>Laterata</taxon>
        <taxon>Teiioidea</taxon>
        <taxon>Teiidae</taxon>
        <taxon>Salvator</taxon>
    </lineage>
</organism>
<comment type="subcellular location">
    <subcellularLocation>
        <location evidence="1">Membrane</location>
        <topology evidence="1">Single-pass membrane protein</topology>
    </subcellularLocation>
</comment>
<dbReference type="Ensembl" id="ENSSMRT00000035276.1">
    <property type="protein sequence ID" value="ENSSMRP00000030238.1"/>
    <property type="gene ID" value="ENSSMRG00000023188.1"/>
</dbReference>
<keyword evidence="4 5" id="KW-0472">Membrane</keyword>
<evidence type="ECO:0000256" key="4">
    <source>
        <dbReference type="ARBA" id="ARBA00023136"/>
    </source>
</evidence>
<evidence type="ECO:0000313" key="6">
    <source>
        <dbReference type="Ensembl" id="ENSSMRP00000030238.1"/>
    </source>
</evidence>
<keyword evidence="2 5" id="KW-0812">Transmembrane</keyword>
<dbReference type="Proteomes" id="UP000694421">
    <property type="component" value="Unplaced"/>
</dbReference>
<reference evidence="6" key="2">
    <citation type="submission" date="2025-09" db="UniProtKB">
        <authorList>
            <consortium name="Ensembl"/>
        </authorList>
    </citation>
    <scope>IDENTIFICATION</scope>
</reference>
<evidence type="ECO:0000313" key="7">
    <source>
        <dbReference type="Proteomes" id="UP000694421"/>
    </source>
</evidence>
<evidence type="ECO:0000256" key="2">
    <source>
        <dbReference type="ARBA" id="ARBA00022692"/>
    </source>
</evidence>
<dbReference type="CDD" id="cd20254">
    <property type="entry name" value="CASIMO1_SMIM5"/>
    <property type="match status" value="1"/>
</dbReference>
<sequence length="80" mass="9054">MSYKDFLNELCAVGEKLWLKLQKLPKAEPLEIVFFFIIILFIATILSMMIIACTFCCTRCCSGSPAHKTRRIQVQPAAQA</sequence>
<accession>A0A8D0EET2</accession>
<dbReference type="InterPro" id="IPR047133">
    <property type="entry name" value="SMIM5"/>
</dbReference>
<evidence type="ECO:0000256" key="5">
    <source>
        <dbReference type="SAM" id="Phobius"/>
    </source>
</evidence>
<feature type="transmembrane region" description="Helical" evidence="5">
    <location>
        <begin position="32"/>
        <end position="52"/>
    </location>
</feature>